<evidence type="ECO:0000256" key="1">
    <source>
        <dbReference type="ARBA" id="ARBA00006412"/>
    </source>
</evidence>
<accession>A0AAV8VX75</accession>
<dbReference type="AlphaFoldDB" id="A0AAV8VX75"/>
<dbReference type="Pfam" id="PF11326">
    <property type="entry name" value="PANTS-like"/>
    <property type="match status" value="1"/>
</dbReference>
<dbReference type="Proteomes" id="UP001159042">
    <property type="component" value="Unassembled WGS sequence"/>
</dbReference>
<dbReference type="PANTHER" id="PTHR28052:SF1">
    <property type="entry name" value="UPF0545 PROTEIN C22ORF39"/>
    <property type="match status" value="1"/>
</dbReference>
<proteinExistence type="inferred from homology"/>
<evidence type="ECO:0000313" key="6">
    <source>
        <dbReference type="Proteomes" id="UP001159042"/>
    </source>
</evidence>
<dbReference type="EMBL" id="JANEYG010000022">
    <property type="protein sequence ID" value="KAJ8918878.1"/>
    <property type="molecule type" value="Genomic_DNA"/>
</dbReference>
<evidence type="ECO:0000256" key="3">
    <source>
        <dbReference type="ARBA" id="ARBA00044072"/>
    </source>
</evidence>
<comment type="similarity">
    <text evidence="1">Belongs to the UPF0545 family.</text>
</comment>
<protein>
    <recommendedName>
        <fullName evidence="3">Synaptic plasticity regulator PANTS</fullName>
    </recommendedName>
    <alternativeName>
        <fullName evidence="4">Plasticity-associated neural transcript short</fullName>
    </alternativeName>
</protein>
<evidence type="ECO:0000313" key="5">
    <source>
        <dbReference type="EMBL" id="KAJ8918878.1"/>
    </source>
</evidence>
<evidence type="ECO:0000256" key="2">
    <source>
        <dbReference type="ARBA" id="ARBA00043942"/>
    </source>
</evidence>
<dbReference type="PANTHER" id="PTHR28052">
    <property type="entry name" value="UPF0545 PROTEIN C22ORF39"/>
    <property type="match status" value="1"/>
</dbReference>
<comment type="caution">
    <text evidence="5">The sequence shown here is derived from an EMBL/GenBank/DDBJ whole genome shotgun (WGS) entry which is preliminary data.</text>
</comment>
<dbReference type="InterPro" id="IPR021475">
    <property type="entry name" value="Pants/Emi1-like"/>
</dbReference>
<comment type="subcellular location">
    <subcellularLocation>
        <location evidence="2">Synaptic cleft</location>
    </subcellularLocation>
</comment>
<sequence length="156" mass="18730">MTGNGDTANDKEEVDNSRKVQGDWMIRRCTVYDEEYKDCTSMKARFNQYFIFGETLDCSQWKKDSINCYKWIENGDVKAAEELIDSEKRRRRERLLPHYQNDTWQKRKAPPEDWNKPLPEYLQKEYEHTYLNVKSRELRGEIAPSFDANVRFCNIL</sequence>
<gene>
    <name evidence="5" type="ORF">NQ315_011170</name>
</gene>
<keyword evidence="6" id="KW-1185">Reference proteome</keyword>
<name>A0AAV8VX75_9CUCU</name>
<dbReference type="GO" id="GO:0043083">
    <property type="term" value="C:synaptic cleft"/>
    <property type="evidence" value="ECO:0007669"/>
    <property type="project" value="UniProtKB-SubCell"/>
</dbReference>
<organism evidence="5 6">
    <name type="scientific">Exocentrus adspersus</name>
    <dbReference type="NCBI Taxonomy" id="1586481"/>
    <lineage>
        <taxon>Eukaryota</taxon>
        <taxon>Metazoa</taxon>
        <taxon>Ecdysozoa</taxon>
        <taxon>Arthropoda</taxon>
        <taxon>Hexapoda</taxon>
        <taxon>Insecta</taxon>
        <taxon>Pterygota</taxon>
        <taxon>Neoptera</taxon>
        <taxon>Endopterygota</taxon>
        <taxon>Coleoptera</taxon>
        <taxon>Polyphaga</taxon>
        <taxon>Cucujiformia</taxon>
        <taxon>Chrysomeloidea</taxon>
        <taxon>Cerambycidae</taxon>
        <taxon>Lamiinae</taxon>
        <taxon>Acanthocinini</taxon>
        <taxon>Exocentrus</taxon>
    </lineage>
</organism>
<evidence type="ECO:0000256" key="4">
    <source>
        <dbReference type="ARBA" id="ARBA00044235"/>
    </source>
</evidence>
<reference evidence="5 6" key="1">
    <citation type="journal article" date="2023" name="Insect Mol. Biol.">
        <title>Genome sequencing provides insights into the evolution of gene families encoding plant cell wall-degrading enzymes in longhorned beetles.</title>
        <authorList>
            <person name="Shin N.R."/>
            <person name="Okamura Y."/>
            <person name="Kirsch R."/>
            <person name="Pauchet Y."/>
        </authorList>
    </citation>
    <scope>NUCLEOTIDE SEQUENCE [LARGE SCALE GENOMIC DNA]</scope>
    <source>
        <strain evidence="5">EAD_L_NR</strain>
    </source>
</reference>